<evidence type="ECO:0000256" key="2">
    <source>
        <dbReference type="ARBA" id="ARBA00009370"/>
    </source>
</evidence>
<dbReference type="InterPro" id="IPR019758">
    <property type="entry name" value="Pept_S26A_signal_pept_1_CS"/>
</dbReference>
<evidence type="ECO:0000256" key="5">
    <source>
        <dbReference type="ARBA" id="ARBA00022801"/>
    </source>
</evidence>
<evidence type="ECO:0000256" key="6">
    <source>
        <dbReference type="RuleBase" id="RU362042"/>
    </source>
</evidence>
<dbReference type="InterPro" id="IPR000223">
    <property type="entry name" value="Pept_S26A_signal_pept_1"/>
</dbReference>
<name>A0A7L4ZJR1_9FLAO</name>
<dbReference type="OrthoDB" id="9802919at2"/>
<gene>
    <name evidence="8" type="ORF">IMCC3317_20720</name>
</gene>
<dbReference type="CDD" id="cd06530">
    <property type="entry name" value="S26_SPase_I"/>
    <property type="match status" value="1"/>
</dbReference>
<comment type="catalytic activity">
    <reaction evidence="1 6">
        <text>Cleavage of hydrophobic, N-terminal signal or leader sequences from secreted and periplasmic proteins.</text>
        <dbReference type="EC" id="3.4.21.89"/>
    </reaction>
</comment>
<dbReference type="EMBL" id="CP019288">
    <property type="protein sequence ID" value="QHI36707.1"/>
    <property type="molecule type" value="Genomic_DNA"/>
</dbReference>
<dbReference type="Proteomes" id="UP000464657">
    <property type="component" value="Chromosome"/>
</dbReference>
<dbReference type="Pfam" id="PF10502">
    <property type="entry name" value="Peptidase_S26"/>
    <property type="match status" value="1"/>
</dbReference>
<dbReference type="GO" id="GO:0006465">
    <property type="term" value="P:signal peptide processing"/>
    <property type="evidence" value="ECO:0007669"/>
    <property type="project" value="InterPro"/>
</dbReference>
<dbReference type="PRINTS" id="PR00727">
    <property type="entry name" value="LEADERPTASE"/>
</dbReference>
<dbReference type="KEGG" id="kan:IMCC3317_20720"/>
<dbReference type="InterPro" id="IPR036286">
    <property type="entry name" value="LexA/Signal_pep-like_sf"/>
</dbReference>
<evidence type="ECO:0000259" key="7">
    <source>
        <dbReference type="Pfam" id="PF10502"/>
    </source>
</evidence>
<dbReference type="PROSITE" id="PS00761">
    <property type="entry name" value="SPASE_I_3"/>
    <property type="match status" value="1"/>
</dbReference>
<dbReference type="Gene3D" id="2.10.109.10">
    <property type="entry name" value="Umud Fragment, subunit A"/>
    <property type="match status" value="1"/>
</dbReference>
<dbReference type="PANTHER" id="PTHR43390">
    <property type="entry name" value="SIGNAL PEPTIDASE I"/>
    <property type="match status" value="1"/>
</dbReference>
<dbReference type="RefSeq" id="WP_160129391.1">
    <property type="nucleotide sequence ID" value="NZ_CP019288.1"/>
</dbReference>
<comment type="similarity">
    <text evidence="2 6">Belongs to the peptidase S26 family.</text>
</comment>
<accession>A0A7L4ZJR1</accession>
<keyword evidence="5 6" id="KW-0378">Hydrolase</keyword>
<dbReference type="SUPFAM" id="SSF51306">
    <property type="entry name" value="LexA/Signal peptidase"/>
    <property type="match status" value="1"/>
</dbReference>
<evidence type="ECO:0000256" key="1">
    <source>
        <dbReference type="ARBA" id="ARBA00000677"/>
    </source>
</evidence>
<dbReference type="NCBIfam" id="TIGR02227">
    <property type="entry name" value="sigpep_I_bact"/>
    <property type="match status" value="1"/>
</dbReference>
<keyword evidence="6" id="KW-0645">Protease</keyword>
<dbReference type="PANTHER" id="PTHR43390:SF1">
    <property type="entry name" value="CHLOROPLAST PROCESSING PEPTIDASE"/>
    <property type="match status" value="1"/>
</dbReference>
<dbReference type="GO" id="GO:0004252">
    <property type="term" value="F:serine-type endopeptidase activity"/>
    <property type="evidence" value="ECO:0007669"/>
    <property type="project" value="InterPro"/>
</dbReference>
<comment type="subcellular location">
    <subcellularLocation>
        <location evidence="6">Membrane</location>
        <topology evidence="6">Single-pass type II membrane protein</topology>
    </subcellularLocation>
</comment>
<dbReference type="InterPro" id="IPR019533">
    <property type="entry name" value="Peptidase_S26"/>
</dbReference>
<evidence type="ECO:0000256" key="3">
    <source>
        <dbReference type="ARBA" id="ARBA00013208"/>
    </source>
</evidence>
<keyword evidence="9" id="KW-1185">Reference proteome</keyword>
<reference evidence="8 9" key="1">
    <citation type="journal article" date="2013" name="Int. J. Syst. Evol. Microbiol.">
        <title>Kordia antarctica sp. nov., isolated from Antarctic seawater.</title>
        <authorList>
            <person name="Baek K."/>
            <person name="Choi A."/>
            <person name="Kang I."/>
            <person name="Lee K."/>
            <person name="Cho J.C."/>
        </authorList>
    </citation>
    <scope>NUCLEOTIDE SEQUENCE [LARGE SCALE GENOMIC DNA]</scope>
    <source>
        <strain evidence="8 9">IMCC3317</strain>
    </source>
</reference>
<evidence type="ECO:0000313" key="8">
    <source>
        <dbReference type="EMBL" id="QHI36707.1"/>
    </source>
</evidence>
<protein>
    <recommendedName>
        <fullName evidence="4 6">Signal peptidase I</fullName>
        <ecNumber evidence="3 6">3.4.21.89</ecNumber>
    </recommendedName>
</protein>
<sequence length="224" mass="25861">MLKKIAKIAGIIILCLFALRIIGGVTGMFAFYSVPSSGDEPNIKTGSYIIITNLKTPKRGDFISYNFNDSLYGNMRYLHRLCGVENDTIEIRNSVLFVNGENFDKHFNLQHTYVLSQAQLDNMKQLSLENFRISEDKFMVFIQDVDAKKYALEKYRFIHSKDKIDQVIKEQYNQNWNKDHFGPLIIPKGKIFVLGDNRDNSQDSRHTGLRDATAIIGVYWKTVY</sequence>
<dbReference type="GO" id="GO:0016020">
    <property type="term" value="C:membrane"/>
    <property type="evidence" value="ECO:0007669"/>
    <property type="project" value="UniProtKB-SubCell"/>
</dbReference>
<dbReference type="GO" id="GO:0009003">
    <property type="term" value="F:signal peptidase activity"/>
    <property type="evidence" value="ECO:0007669"/>
    <property type="project" value="UniProtKB-EC"/>
</dbReference>
<organism evidence="8 9">
    <name type="scientific">Kordia antarctica</name>
    <dbReference type="NCBI Taxonomy" id="1218801"/>
    <lineage>
        <taxon>Bacteria</taxon>
        <taxon>Pseudomonadati</taxon>
        <taxon>Bacteroidota</taxon>
        <taxon>Flavobacteriia</taxon>
        <taxon>Flavobacteriales</taxon>
        <taxon>Flavobacteriaceae</taxon>
        <taxon>Kordia</taxon>
    </lineage>
</organism>
<proteinExistence type="inferred from homology"/>
<dbReference type="EC" id="3.4.21.89" evidence="3 6"/>
<feature type="domain" description="Peptidase S26" evidence="7">
    <location>
        <begin position="11"/>
        <end position="218"/>
    </location>
</feature>
<evidence type="ECO:0000313" key="9">
    <source>
        <dbReference type="Proteomes" id="UP000464657"/>
    </source>
</evidence>
<dbReference type="AlphaFoldDB" id="A0A7L4ZJR1"/>
<evidence type="ECO:0000256" key="4">
    <source>
        <dbReference type="ARBA" id="ARBA00019232"/>
    </source>
</evidence>